<keyword evidence="4" id="KW-0833">Ubl conjugation pathway</keyword>
<dbReference type="Pfam" id="PF00515">
    <property type="entry name" value="TPR_1"/>
    <property type="match status" value="1"/>
</dbReference>
<accession>A0A7S0DX88</accession>
<evidence type="ECO:0000256" key="3">
    <source>
        <dbReference type="ARBA" id="ARBA00022776"/>
    </source>
</evidence>
<dbReference type="SMART" id="SM00028">
    <property type="entry name" value="TPR"/>
    <property type="match status" value="8"/>
</dbReference>
<reference evidence="9" key="1">
    <citation type="submission" date="2021-01" db="EMBL/GenBank/DDBJ databases">
        <authorList>
            <person name="Corre E."/>
            <person name="Pelletier E."/>
            <person name="Niang G."/>
            <person name="Scheremetjew M."/>
            <person name="Finn R."/>
            <person name="Kale V."/>
            <person name="Holt S."/>
            <person name="Cochrane G."/>
            <person name="Meng A."/>
            <person name="Brown T."/>
            <person name="Cohen L."/>
        </authorList>
    </citation>
    <scope>NUCLEOTIDE SEQUENCE</scope>
    <source>
        <strain evidence="9">CCMP1374</strain>
    </source>
</reference>
<keyword evidence="5 7" id="KW-0802">TPR repeat</keyword>
<evidence type="ECO:0000256" key="2">
    <source>
        <dbReference type="ARBA" id="ARBA00022737"/>
    </source>
</evidence>
<dbReference type="AlphaFoldDB" id="A0A7S0DX88"/>
<feature type="repeat" description="TPR" evidence="7">
    <location>
        <begin position="309"/>
        <end position="342"/>
    </location>
</feature>
<dbReference type="Pfam" id="PF13181">
    <property type="entry name" value="TPR_8"/>
    <property type="match status" value="3"/>
</dbReference>
<dbReference type="EMBL" id="HBEP01001130">
    <property type="protein sequence ID" value="CAD8467289.1"/>
    <property type="molecule type" value="Transcribed_RNA"/>
</dbReference>
<feature type="domain" description="Cdc23" evidence="8">
    <location>
        <begin position="3"/>
        <end position="248"/>
    </location>
</feature>
<dbReference type="GO" id="GO:0016567">
    <property type="term" value="P:protein ubiquitination"/>
    <property type="evidence" value="ECO:0007669"/>
    <property type="project" value="TreeGrafter"/>
</dbReference>
<keyword evidence="2" id="KW-0677">Repeat</keyword>
<dbReference type="InterPro" id="IPR007192">
    <property type="entry name" value="APC8"/>
</dbReference>
<dbReference type="InterPro" id="IPR011990">
    <property type="entry name" value="TPR-like_helical_dom_sf"/>
</dbReference>
<evidence type="ECO:0000256" key="4">
    <source>
        <dbReference type="ARBA" id="ARBA00022786"/>
    </source>
</evidence>
<dbReference type="SUPFAM" id="SSF48452">
    <property type="entry name" value="TPR-like"/>
    <property type="match status" value="2"/>
</dbReference>
<dbReference type="PANTHER" id="PTHR12558:SF10">
    <property type="entry name" value="CELL DIVISION CYCLE PROTEIN 23 HOMOLOG"/>
    <property type="match status" value="1"/>
</dbReference>
<evidence type="ECO:0000259" key="8">
    <source>
        <dbReference type="Pfam" id="PF04049"/>
    </source>
</evidence>
<evidence type="ECO:0000256" key="5">
    <source>
        <dbReference type="ARBA" id="ARBA00022803"/>
    </source>
</evidence>
<keyword evidence="6" id="KW-0131">Cell cycle</keyword>
<evidence type="ECO:0000313" key="9">
    <source>
        <dbReference type="EMBL" id="CAD8467289.1"/>
    </source>
</evidence>
<dbReference type="InterPro" id="IPR019734">
    <property type="entry name" value="TPR_rpt"/>
</dbReference>
<dbReference type="PROSITE" id="PS50005">
    <property type="entry name" value="TPR"/>
    <property type="match status" value="3"/>
</dbReference>
<dbReference type="GO" id="GO:0031145">
    <property type="term" value="P:anaphase-promoting complex-dependent catabolic process"/>
    <property type="evidence" value="ECO:0007669"/>
    <property type="project" value="TreeGrafter"/>
</dbReference>
<dbReference type="Pfam" id="PF13432">
    <property type="entry name" value="TPR_16"/>
    <property type="match status" value="1"/>
</dbReference>
<evidence type="ECO:0000256" key="1">
    <source>
        <dbReference type="ARBA" id="ARBA00022618"/>
    </source>
</evidence>
<name>A0A7S0DX88_9EUKA</name>
<sequence>MATRDELRLAARQHAERGLRCSAKWVAELLVSIARDGQADAEMLTEEEEDEDEQDRVLLAKAYFDTNEFQRAAHALEGVRGARGRFLRWYSLFLVGEKRKEEETLEEVNAGAAPASVPSAKPRVVNQQLPQLEAELKPLAEAGKLDGYGCYAYAMVLRELQRPTEATAALAQALRSVPCLWAAWTELASLNADYEGLAAAVPLPQHWMQAFFRAHAALEAQKNTEAVEAYGELLRLFPRSGYVKSQLALAQYNLREFDAAQQGFEELRVLEPYRLEYVDTFSNILYVKESKRELSSLAHACVQVDKYRPETCCVIGNYYSLKGEHEKAVTYFRRALKLNQHFLSAWTLMGHEYVELKNTAAAVDAYRHAVDINAKDYRAWYGLGQTYEILAMPYYALFYYRKATALRPYDSRMWCAMAGCYKQLGKKPEAIKCYQRAESNNDREGIALTELARLFREENDKHQAARYFREMLKLRELQEVSGETQEALLFLAYYCKDTGELQEAQQYCSRLLDIGGQERDEAKALLRDIRSQSTAQGYGQQTPSK</sequence>
<evidence type="ECO:0000256" key="6">
    <source>
        <dbReference type="ARBA" id="ARBA00023306"/>
    </source>
</evidence>
<feature type="repeat" description="TPR" evidence="7">
    <location>
        <begin position="343"/>
        <end position="376"/>
    </location>
</feature>
<dbReference type="GO" id="GO:0051301">
    <property type="term" value="P:cell division"/>
    <property type="evidence" value="ECO:0007669"/>
    <property type="project" value="UniProtKB-KW"/>
</dbReference>
<proteinExistence type="predicted"/>
<dbReference type="GO" id="GO:0005680">
    <property type="term" value="C:anaphase-promoting complex"/>
    <property type="evidence" value="ECO:0007669"/>
    <property type="project" value="InterPro"/>
</dbReference>
<feature type="repeat" description="TPR" evidence="7">
    <location>
        <begin position="377"/>
        <end position="410"/>
    </location>
</feature>
<dbReference type="GO" id="GO:0045842">
    <property type="term" value="P:positive regulation of mitotic metaphase/anaphase transition"/>
    <property type="evidence" value="ECO:0007669"/>
    <property type="project" value="TreeGrafter"/>
</dbReference>
<keyword evidence="1" id="KW-0132">Cell division</keyword>
<organism evidence="9">
    <name type="scientific">Phaeocystis antarctica</name>
    <dbReference type="NCBI Taxonomy" id="33657"/>
    <lineage>
        <taxon>Eukaryota</taxon>
        <taxon>Haptista</taxon>
        <taxon>Haptophyta</taxon>
        <taxon>Prymnesiophyceae</taxon>
        <taxon>Phaeocystales</taxon>
        <taxon>Phaeocystaceae</taxon>
        <taxon>Phaeocystis</taxon>
    </lineage>
</organism>
<keyword evidence="3" id="KW-0498">Mitosis</keyword>
<protein>
    <recommendedName>
        <fullName evidence="8">Cdc23 domain-containing protein</fullName>
    </recommendedName>
</protein>
<gene>
    <name evidence="9" type="ORF">PANT1444_LOCUS645</name>
</gene>
<evidence type="ECO:0000256" key="7">
    <source>
        <dbReference type="PROSITE-ProRule" id="PRU00339"/>
    </source>
</evidence>
<dbReference type="Pfam" id="PF04049">
    <property type="entry name" value="ANAPC8"/>
    <property type="match status" value="1"/>
</dbReference>
<dbReference type="PANTHER" id="PTHR12558">
    <property type="entry name" value="CELL DIVISION CYCLE 16,23,27"/>
    <property type="match status" value="1"/>
</dbReference>
<dbReference type="Gene3D" id="1.25.40.10">
    <property type="entry name" value="Tetratricopeptide repeat domain"/>
    <property type="match status" value="2"/>
</dbReference>